<evidence type="ECO:0000256" key="2">
    <source>
        <dbReference type="ARBA" id="ARBA00022803"/>
    </source>
</evidence>
<dbReference type="Pfam" id="PF07719">
    <property type="entry name" value="TPR_2"/>
    <property type="match status" value="1"/>
</dbReference>
<evidence type="ECO:0000313" key="5">
    <source>
        <dbReference type="Proteomes" id="UP000004095"/>
    </source>
</evidence>
<sequence>MRYRITITYNKKNMKTVFLTLFDAKGNTARKGLWCIGFCLLSTGLFAQSSAVHHFTLGQQKRNQGNYAKAVTHFTRALELDASLVQAHELRGYSYACLRKYRQALKDYNKALTMGYENAMLYLNRGWAYYSLGEKDEACINWEKSNLMGYKGVEKVLKKYCGF</sequence>
<dbReference type="SMART" id="SM00028">
    <property type="entry name" value="TPR"/>
    <property type="match status" value="3"/>
</dbReference>
<proteinExistence type="predicted"/>
<dbReference type="Pfam" id="PF13432">
    <property type="entry name" value="TPR_16"/>
    <property type="match status" value="1"/>
</dbReference>
<dbReference type="InterPro" id="IPR050498">
    <property type="entry name" value="Ycf3"/>
</dbReference>
<dbReference type="EMBL" id="AAWS01000013">
    <property type="protein sequence ID" value="EAY28947.1"/>
    <property type="molecule type" value="Genomic_DNA"/>
</dbReference>
<dbReference type="Proteomes" id="UP000004095">
    <property type="component" value="Unassembled WGS sequence"/>
</dbReference>
<dbReference type="PANTHER" id="PTHR44858">
    <property type="entry name" value="TETRATRICOPEPTIDE REPEAT PROTEIN 6"/>
    <property type="match status" value="1"/>
</dbReference>
<comment type="caution">
    <text evidence="4">The sequence shown here is derived from an EMBL/GenBank/DDBJ whole genome shotgun (WGS) entry which is preliminary data.</text>
</comment>
<dbReference type="PROSITE" id="PS50005">
    <property type="entry name" value="TPR"/>
    <property type="match status" value="2"/>
</dbReference>
<dbReference type="InterPro" id="IPR019734">
    <property type="entry name" value="TPR_rpt"/>
</dbReference>
<keyword evidence="5" id="KW-1185">Reference proteome</keyword>
<dbReference type="eggNOG" id="COG0457">
    <property type="taxonomic scope" value="Bacteria"/>
</dbReference>
<dbReference type="InterPro" id="IPR013105">
    <property type="entry name" value="TPR_2"/>
</dbReference>
<dbReference type="AlphaFoldDB" id="A1ZKY1"/>
<evidence type="ECO:0000256" key="3">
    <source>
        <dbReference type="PROSITE-ProRule" id="PRU00339"/>
    </source>
</evidence>
<gene>
    <name evidence="4" type="ORF">M23134_00101</name>
</gene>
<name>A1ZKY1_MICM2</name>
<dbReference type="SUPFAM" id="SSF48452">
    <property type="entry name" value="TPR-like"/>
    <property type="match status" value="1"/>
</dbReference>
<reference evidence="4 5" key="1">
    <citation type="submission" date="2007-01" db="EMBL/GenBank/DDBJ databases">
        <authorList>
            <person name="Haygood M."/>
            <person name="Podell S."/>
            <person name="Anderson C."/>
            <person name="Hopkinson B."/>
            <person name="Roe K."/>
            <person name="Barbeau K."/>
            <person name="Gaasterland T."/>
            <person name="Ferriera S."/>
            <person name="Johnson J."/>
            <person name="Kravitz S."/>
            <person name="Beeson K."/>
            <person name="Sutton G."/>
            <person name="Rogers Y.-H."/>
            <person name="Friedman R."/>
            <person name="Frazier M."/>
            <person name="Venter J.C."/>
        </authorList>
    </citation>
    <scope>NUCLEOTIDE SEQUENCE [LARGE SCALE GENOMIC DNA]</scope>
    <source>
        <strain evidence="4 5">ATCC 23134</strain>
    </source>
</reference>
<dbReference type="InterPro" id="IPR011990">
    <property type="entry name" value="TPR-like_helical_dom_sf"/>
</dbReference>
<dbReference type="PANTHER" id="PTHR44858:SF1">
    <property type="entry name" value="UDP-N-ACETYLGLUCOSAMINE--PEPTIDE N-ACETYLGLUCOSAMINYLTRANSFERASE SPINDLY-RELATED"/>
    <property type="match status" value="1"/>
</dbReference>
<feature type="repeat" description="TPR" evidence="3">
    <location>
        <begin position="51"/>
        <end position="84"/>
    </location>
</feature>
<organism evidence="4 5">
    <name type="scientific">Microscilla marina ATCC 23134</name>
    <dbReference type="NCBI Taxonomy" id="313606"/>
    <lineage>
        <taxon>Bacteria</taxon>
        <taxon>Pseudomonadati</taxon>
        <taxon>Bacteroidota</taxon>
        <taxon>Cytophagia</taxon>
        <taxon>Cytophagales</taxon>
        <taxon>Microscillaceae</taxon>
        <taxon>Microscilla</taxon>
    </lineage>
</organism>
<keyword evidence="1" id="KW-0677">Repeat</keyword>
<feature type="repeat" description="TPR" evidence="3">
    <location>
        <begin position="85"/>
        <end position="118"/>
    </location>
</feature>
<evidence type="ECO:0000256" key="1">
    <source>
        <dbReference type="ARBA" id="ARBA00022737"/>
    </source>
</evidence>
<evidence type="ECO:0000313" key="4">
    <source>
        <dbReference type="EMBL" id="EAY28947.1"/>
    </source>
</evidence>
<keyword evidence="2 3" id="KW-0802">TPR repeat</keyword>
<accession>A1ZKY1</accession>
<protein>
    <submittedName>
        <fullName evidence="4">TPR repeat, putative</fullName>
    </submittedName>
</protein>
<dbReference type="Gene3D" id="1.25.40.10">
    <property type="entry name" value="Tetratricopeptide repeat domain"/>
    <property type="match status" value="1"/>
</dbReference>